<dbReference type="SMART" id="SM00824">
    <property type="entry name" value="PKS_TE"/>
    <property type="match status" value="1"/>
</dbReference>
<comment type="similarity">
    <text evidence="1">Belongs to the thioesterase family.</text>
</comment>
<keyword evidence="5" id="KW-1185">Reference proteome</keyword>
<dbReference type="InterPro" id="IPR029058">
    <property type="entry name" value="AB_hydrolase_fold"/>
</dbReference>
<sequence>MWIRRFHRARPDAPRLVCFPHAGGSASYFVPLSVAMGQSVEVLAIQYPGRQDRFDDPPIGSVTRLADVISDELTDLLDKPLVLFGHSMGANVAFEVAHRLGAGVRHLVCSARLAPSRGQPATLDLTDDRALIQELHRLQGSAPGALDEEVMRLALPALRSDFLAVKGYRCPPDRRLSCPVTAFVGDDDSGVPVAEVQHWSGHTTDRFVLRRFPGGHHYLAHQWPTVADELLAVLAPVCAPTTTERRNDR</sequence>
<dbReference type="PANTHER" id="PTHR11487">
    <property type="entry name" value="THIOESTERASE"/>
    <property type="match status" value="1"/>
</dbReference>
<feature type="domain" description="Thioesterase TesA-like" evidence="3">
    <location>
        <begin position="17"/>
        <end position="234"/>
    </location>
</feature>
<dbReference type="Proteomes" id="UP001519332">
    <property type="component" value="Unassembled WGS sequence"/>
</dbReference>
<reference evidence="4 5" key="1">
    <citation type="submission" date="2021-03" db="EMBL/GenBank/DDBJ databases">
        <title>Sequencing the genomes of 1000 actinobacteria strains.</title>
        <authorList>
            <person name="Klenk H.-P."/>
        </authorList>
    </citation>
    <scope>NUCLEOTIDE SEQUENCE [LARGE SCALE GENOMIC DNA]</scope>
    <source>
        <strain evidence="4 5">DSM 46670</strain>
    </source>
</reference>
<protein>
    <submittedName>
        <fullName evidence="4">Surfactin synthase thioesterase subunit</fullName>
    </submittedName>
</protein>
<organism evidence="4 5">
    <name type="scientific">Kibdelosporangium banguiense</name>
    <dbReference type="NCBI Taxonomy" id="1365924"/>
    <lineage>
        <taxon>Bacteria</taxon>
        <taxon>Bacillati</taxon>
        <taxon>Actinomycetota</taxon>
        <taxon>Actinomycetes</taxon>
        <taxon>Pseudonocardiales</taxon>
        <taxon>Pseudonocardiaceae</taxon>
        <taxon>Kibdelosporangium</taxon>
    </lineage>
</organism>
<evidence type="ECO:0000259" key="3">
    <source>
        <dbReference type="SMART" id="SM00824"/>
    </source>
</evidence>
<accession>A0ABS4TW68</accession>
<dbReference type="PANTHER" id="PTHR11487:SF0">
    <property type="entry name" value="S-ACYL FATTY ACID SYNTHASE THIOESTERASE, MEDIUM CHAIN"/>
    <property type="match status" value="1"/>
</dbReference>
<comment type="caution">
    <text evidence="4">The sequence shown here is derived from an EMBL/GenBank/DDBJ whole genome shotgun (WGS) entry which is preliminary data.</text>
</comment>
<proteinExistence type="inferred from homology"/>
<dbReference type="Gene3D" id="3.40.50.1820">
    <property type="entry name" value="alpha/beta hydrolase"/>
    <property type="match status" value="1"/>
</dbReference>
<dbReference type="EMBL" id="JAGINW010000001">
    <property type="protein sequence ID" value="MBP2328653.1"/>
    <property type="molecule type" value="Genomic_DNA"/>
</dbReference>
<dbReference type="InterPro" id="IPR012223">
    <property type="entry name" value="TEII"/>
</dbReference>
<gene>
    <name evidence="4" type="ORF">JOF56_009038</name>
</gene>
<keyword evidence="2" id="KW-0378">Hydrolase</keyword>
<evidence type="ECO:0000313" key="5">
    <source>
        <dbReference type="Proteomes" id="UP001519332"/>
    </source>
</evidence>
<dbReference type="SUPFAM" id="SSF53474">
    <property type="entry name" value="alpha/beta-Hydrolases"/>
    <property type="match status" value="1"/>
</dbReference>
<evidence type="ECO:0000256" key="2">
    <source>
        <dbReference type="ARBA" id="ARBA00022801"/>
    </source>
</evidence>
<dbReference type="RefSeq" id="WP_209645601.1">
    <property type="nucleotide sequence ID" value="NZ_JAGINW010000001.1"/>
</dbReference>
<dbReference type="Pfam" id="PF00975">
    <property type="entry name" value="Thioesterase"/>
    <property type="match status" value="1"/>
</dbReference>
<name>A0ABS4TW68_9PSEU</name>
<evidence type="ECO:0000256" key="1">
    <source>
        <dbReference type="ARBA" id="ARBA00007169"/>
    </source>
</evidence>
<evidence type="ECO:0000313" key="4">
    <source>
        <dbReference type="EMBL" id="MBP2328653.1"/>
    </source>
</evidence>
<dbReference type="InterPro" id="IPR001031">
    <property type="entry name" value="Thioesterase"/>
</dbReference>
<dbReference type="InterPro" id="IPR020802">
    <property type="entry name" value="TesA-like"/>
</dbReference>